<accession>A0A1Y2AYS9</accession>
<proteinExistence type="predicted"/>
<gene>
    <name evidence="1" type="ORF">BCR33DRAFT_745942</name>
</gene>
<organism evidence="1 2">
    <name type="scientific">Rhizoclosmatium globosum</name>
    <dbReference type="NCBI Taxonomy" id="329046"/>
    <lineage>
        <taxon>Eukaryota</taxon>
        <taxon>Fungi</taxon>
        <taxon>Fungi incertae sedis</taxon>
        <taxon>Chytridiomycota</taxon>
        <taxon>Chytridiomycota incertae sedis</taxon>
        <taxon>Chytridiomycetes</taxon>
        <taxon>Chytridiales</taxon>
        <taxon>Chytriomycetaceae</taxon>
        <taxon>Rhizoclosmatium</taxon>
    </lineage>
</organism>
<comment type="caution">
    <text evidence="1">The sequence shown here is derived from an EMBL/GenBank/DDBJ whole genome shotgun (WGS) entry which is preliminary data.</text>
</comment>
<name>A0A1Y2AYS9_9FUNG</name>
<dbReference type="EMBL" id="MCGO01000100">
    <property type="protein sequence ID" value="ORY27728.1"/>
    <property type="molecule type" value="Genomic_DNA"/>
</dbReference>
<dbReference type="AlphaFoldDB" id="A0A1Y2AYS9"/>
<evidence type="ECO:0000313" key="2">
    <source>
        <dbReference type="Proteomes" id="UP000193642"/>
    </source>
</evidence>
<protein>
    <submittedName>
        <fullName evidence="1">Uncharacterized protein</fullName>
    </submittedName>
</protein>
<reference evidence="1 2" key="1">
    <citation type="submission" date="2016-07" db="EMBL/GenBank/DDBJ databases">
        <title>Pervasive Adenine N6-methylation of Active Genes in Fungi.</title>
        <authorList>
            <consortium name="DOE Joint Genome Institute"/>
            <person name="Mondo S.J."/>
            <person name="Dannebaum R.O."/>
            <person name="Kuo R.C."/>
            <person name="Labutti K."/>
            <person name="Haridas S."/>
            <person name="Kuo A."/>
            <person name="Salamov A."/>
            <person name="Ahrendt S.R."/>
            <person name="Lipzen A."/>
            <person name="Sullivan W."/>
            <person name="Andreopoulos W.B."/>
            <person name="Clum A."/>
            <person name="Lindquist E."/>
            <person name="Daum C."/>
            <person name="Ramamoorthy G.K."/>
            <person name="Gryganskyi A."/>
            <person name="Culley D."/>
            <person name="Magnuson J.K."/>
            <person name="James T.Y."/>
            <person name="O'Malley M.A."/>
            <person name="Stajich J.E."/>
            <person name="Spatafora J.W."/>
            <person name="Visel A."/>
            <person name="Grigoriev I.V."/>
        </authorList>
    </citation>
    <scope>NUCLEOTIDE SEQUENCE [LARGE SCALE GENOMIC DNA]</scope>
    <source>
        <strain evidence="1 2">JEL800</strain>
    </source>
</reference>
<keyword evidence="2" id="KW-1185">Reference proteome</keyword>
<dbReference type="OrthoDB" id="10370484at2759"/>
<dbReference type="Proteomes" id="UP000193642">
    <property type="component" value="Unassembled WGS sequence"/>
</dbReference>
<evidence type="ECO:0000313" key="1">
    <source>
        <dbReference type="EMBL" id="ORY27728.1"/>
    </source>
</evidence>
<sequence>MEDTMEAAPILNPTVPKVKLLPYAMKVLSEQWNLLKVTDSATVKKYEERSTERPDVAISDLNEKDRTKLIRSLDLQAEQLLESYAAAGISSHLVNVDEAIDSTHEVVKRPSAIMMKETLASKNVNLWQCLAMASQMIRNIPDAPKQLNVESKIASEDYKRNIKKIVNSALVRAGKHPVTTVNWKLLTKFKIGKLGFHINGWDSVPISAIFFPNQPCSVYLQRNFPAHQITLSRLPGLNTQPFLSV</sequence>